<dbReference type="VEuPathDB" id="ToxoDB:CSUI_000610"/>
<dbReference type="RefSeq" id="XP_067927180.1">
    <property type="nucleotide sequence ID" value="XM_068060843.1"/>
</dbReference>
<dbReference type="GeneID" id="94424054"/>
<keyword evidence="1" id="KW-0472">Membrane</keyword>
<protein>
    <recommendedName>
        <fullName evidence="4">Transmembrane protein</fullName>
    </recommendedName>
</protein>
<organism evidence="2 3">
    <name type="scientific">Cystoisospora suis</name>
    <dbReference type="NCBI Taxonomy" id="483139"/>
    <lineage>
        <taxon>Eukaryota</taxon>
        <taxon>Sar</taxon>
        <taxon>Alveolata</taxon>
        <taxon>Apicomplexa</taxon>
        <taxon>Conoidasida</taxon>
        <taxon>Coccidia</taxon>
        <taxon>Eucoccidiorida</taxon>
        <taxon>Eimeriorina</taxon>
        <taxon>Sarcocystidae</taxon>
        <taxon>Cystoisospora</taxon>
    </lineage>
</organism>
<feature type="transmembrane region" description="Helical" evidence="1">
    <location>
        <begin position="41"/>
        <end position="63"/>
    </location>
</feature>
<comment type="caution">
    <text evidence="2">The sequence shown here is derived from an EMBL/GenBank/DDBJ whole genome shotgun (WGS) entry which is preliminary data.</text>
</comment>
<dbReference type="EMBL" id="MIGC01000230">
    <property type="protein sequence ID" value="PHJ25534.1"/>
    <property type="molecule type" value="Genomic_DNA"/>
</dbReference>
<proteinExistence type="predicted"/>
<dbReference type="AlphaFoldDB" id="A0A2C6LFV3"/>
<sequence>MHESNVSRSPSLSFSRSPVFNYPRVTYLCNKRKLTLDGGCIFSSFLFAFAFQSFSFSFSSFFMNKRDTLHACIV</sequence>
<name>A0A2C6LFV3_9APIC</name>
<evidence type="ECO:0008006" key="4">
    <source>
        <dbReference type="Google" id="ProtNLM"/>
    </source>
</evidence>
<evidence type="ECO:0000313" key="3">
    <source>
        <dbReference type="Proteomes" id="UP000221165"/>
    </source>
</evidence>
<evidence type="ECO:0000313" key="2">
    <source>
        <dbReference type="EMBL" id="PHJ25534.1"/>
    </source>
</evidence>
<evidence type="ECO:0000256" key="1">
    <source>
        <dbReference type="SAM" id="Phobius"/>
    </source>
</evidence>
<dbReference type="Proteomes" id="UP000221165">
    <property type="component" value="Unassembled WGS sequence"/>
</dbReference>
<keyword evidence="3" id="KW-1185">Reference proteome</keyword>
<reference evidence="2 3" key="1">
    <citation type="journal article" date="2017" name="Int. J. Parasitol.">
        <title>The genome of the protozoan parasite Cystoisospora suis and a reverse vaccinology approach to identify vaccine candidates.</title>
        <authorList>
            <person name="Palmieri N."/>
            <person name="Shrestha A."/>
            <person name="Ruttkowski B."/>
            <person name="Beck T."/>
            <person name="Vogl C."/>
            <person name="Tomley F."/>
            <person name="Blake D.P."/>
            <person name="Joachim A."/>
        </authorList>
    </citation>
    <scope>NUCLEOTIDE SEQUENCE [LARGE SCALE GENOMIC DNA]</scope>
    <source>
        <strain evidence="2 3">Wien I</strain>
    </source>
</reference>
<gene>
    <name evidence="2" type="ORF">CSUI_000610</name>
</gene>
<keyword evidence="1" id="KW-1133">Transmembrane helix</keyword>
<keyword evidence="1" id="KW-0812">Transmembrane</keyword>
<accession>A0A2C6LFV3</accession>